<evidence type="ECO:0000256" key="5">
    <source>
        <dbReference type="ARBA" id="ARBA00023157"/>
    </source>
</evidence>
<dbReference type="Gene3D" id="2.40.10.10">
    <property type="entry name" value="Trypsin-like serine proteases"/>
    <property type="match status" value="2"/>
</dbReference>
<feature type="disulfide bond" evidence="7">
    <location>
        <begin position="48"/>
        <end position="68"/>
    </location>
</feature>
<sequence length="224" mass="22817">MRPRTALVQLLCAALLGALALVTAPGAAAAAPTPLRGGTVLYSPAGRCVVAFNTTNGTHHYGIMAGHCGTVGTRWYADARLTAQVGVTETVVFPNSDYALVRYLHPDFSYPSEIVTAGSQVIRVNRAPRPVPGQSACRSGPVTGIHCGTVQAVKVSVTYPQGTVHGLFRASLCAEPGDSGGPTFSGDSGLGVVVGGSGNCASGGTTYHQPLASILSAHGLRVGY</sequence>
<evidence type="ECO:0000259" key="9">
    <source>
        <dbReference type="Pfam" id="PF00089"/>
    </source>
</evidence>
<evidence type="ECO:0000256" key="4">
    <source>
        <dbReference type="ARBA" id="ARBA00022825"/>
    </source>
</evidence>
<feature type="domain" description="Peptidase S1" evidence="9">
    <location>
        <begin position="91"/>
        <end position="211"/>
    </location>
</feature>
<evidence type="ECO:0000256" key="6">
    <source>
        <dbReference type="PIRSR" id="PIRSR001134-1"/>
    </source>
</evidence>
<dbReference type="InterPro" id="IPR043504">
    <property type="entry name" value="Peptidase_S1_PA_chymotrypsin"/>
</dbReference>
<keyword evidence="2" id="KW-0645">Protease</keyword>
<keyword evidence="4" id="KW-0720">Serine protease</keyword>
<feature type="signal peptide" evidence="8">
    <location>
        <begin position="1"/>
        <end position="30"/>
    </location>
</feature>
<evidence type="ECO:0000256" key="2">
    <source>
        <dbReference type="ARBA" id="ARBA00022670"/>
    </source>
</evidence>
<keyword evidence="5 7" id="KW-1015">Disulfide bond</keyword>
<proteinExistence type="inferred from homology"/>
<dbReference type="PIRSF" id="PIRSF001134">
    <property type="entry name" value="Streptogrisin"/>
    <property type="match status" value="1"/>
</dbReference>
<evidence type="ECO:0000256" key="7">
    <source>
        <dbReference type="PIRSR" id="PIRSR001134-2"/>
    </source>
</evidence>
<dbReference type="InterPro" id="IPR001254">
    <property type="entry name" value="Trypsin_dom"/>
</dbReference>
<comment type="similarity">
    <text evidence="1">Belongs to the peptidase S1 family.</text>
</comment>
<dbReference type="GO" id="GO:0004252">
    <property type="term" value="F:serine-type endopeptidase activity"/>
    <property type="evidence" value="ECO:0007669"/>
    <property type="project" value="InterPro"/>
</dbReference>
<dbReference type="InterPro" id="IPR001316">
    <property type="entry name" value="Pept_S1A_streptogrisin"/>
</dbReference>
<protein>
    <recommendedName>
        <fullName evidence="9">Peptidase S1 domain-containing protein</fullName>
    </recommendedName>
</protein>
<keyword evidence="3" id="KW-0378">Hydrolase</keyword>
<evidence type="ECO:0000313" key="11">
    <source>
        <dbReference type="Proteomes" id="UP000608024"/>
    </source>
</evidence>
<gene>
    <name evidence="10" type="ORF">GCM10018785_29030</name>
</gene>
<accession>A0A918ZLQ2</accession>
<reference evidence="10" key="2">
    <citation type="submission" date="2020-09" db="EMBL/GenBank/DDBJ databases">
        <authorList>
            <person name="Sun Q."/>
            <person name="Ohkuma M."/>
        </authorList>
    </citation>
    <scope>NUCLEOTIDE SEQUENCE</scope>
    <source>
        <strain evidence="10">JCM 4784</strain>
    </source>
</reference>
<organism evidence="10 11">
    <name type="scientific">Streptomyces longispororuber</name>
    <dbReference type="NCBI Taxonomy" id="68230"/>
    <lineage>
        <taxon>Bacteria</taxon>
        <taxon>Bacillati</taxon>
        <taxon>Actinomycetota</taxon>
        <taxon>Actinomycetes</taxon>
        <taxon>Kitasatosporales</taxon>
        <taxon>Streptomycetaceae</taxon>
        <taxon>Streptomyces</taxon>
    </lineage>
</organism>
<evidence type="ECO:0000256" key="1">
    <source>
        <dbReference type="ARBA" id="ARBA00007664"/>
    </source>
</evidence>
<dbReference type="SUPFAM" id="SSF50494">
    <property type="entry name" value="Trypsin-like serine proteases"/>
    <property type="match status" value="1"/>
</dbReference>
<dbReference type="Proteomes" id="UP000608024">
    <property type="component" value="Unassembled WGS sequence"/>
</dbReference>
<dbReference type="CDD" id="cd21112">
    <property type="entry name" value="alphaLP-like"/>
    <property type="match status" value="1"/>
</dbReference>
<feature type="active site" description="Charge relay system" evidence="6">
    <location>
        <position position="179"/>
    </location>
</feature>
<feature type="active site" description="Charge relay system" evidence="6">
    <location>
        <position position="67"/>
    </location>
</feature>
<feature type="chain" id="PRO_5037113937" description="Peptidase S1 domain-containing protein" evidence="8">
    <location>
        <begin position="31"/>
        <end position="224"/>
    </location>
</feature>
<dbReference type="InterPro" id="IPR009003">
    <property type="entry name" value="Peptidase_S1_PA"/>
</dbReference>
<reference evidence="10" key="1">
    <citation type="journal article" date="2014" name="Int. J. Syst. Evol. Microbiol.">
        <title>Complete genome sequence of Corynebacterium casei LMG S-19264T (=DSM 44701T), isolated from a smear-ripened cheese.</title>
        <authorList>
            <consortium name="US DOE Joint Genome Institute (JGI-PGF)"/>
            <person name="Walter F."/>
            <person name="Albersmeier A."/>
            <person name="Kalinowski J."/>
            <person name="Ruckert C."/>
        </authorList>
    </citation>
    <scope>NUCLEOTIDE SEQUENCE</scope>
    <source>
        <strain evidence="10">JCM 4784</strain>
    </source>
</reference>
<dbReference type="AlphaFoldDB" id="A0A918ZLQ2"/>
<dbReference type="EMBL" id="BNBT01000035">
    <property type="protein sequence ID" value="GHE58033.1"/>
    <property type="molecule type" value="Genomic_DNA"/>
</dbReference>
<evidence type="ECO:0000256" key="8">
    <source>
        <dbReference type="SAM" id="SignalP"/>
    </source>
</evidence>
<keyword evidence="8" id="KW-0732">Signal</keyword>
<comment type="caution">
    <text evidence="10">The sequence shown here is derived from an EMBL/GenBank/DDBJ whole genome shotgun (WGS) entry which is preliminary data.</text>
</comment>
<dbReference type="PRINTS" id="PR00861">
    <property type="entry name" value="ALYTICPTASE"/>
</dbReference>
<feature type="active site" description="Charge relay system" evidence="6">
    <location>
        <position position="97"/>
    </location>
</feature>
<evidence type="ECO:0000313" key="10">
    <source>
        <dbReference type="EMBL" id="GHE58033.1"/>
    </source>
</evidence>
<dbReference type="Pfam" id="PF00089">
    <property type="entry name" value="Trypsin"/>
    <property type="match status" value="1"/>
</dbReference>
<keyword evidence="11" id="KW-1185">Reference proteome</keyword>
<dbReference type="GO" id="GO:0006508">
    <property type="term" value="P:proteolysis"/>
    <property type="evidence" value="ECO:0007669"/>
    <property type="project" value="UniProtKB-KW"/>
</dbReference>
<feature type="disulfide bond" evidence="7">
    <location>
        <begin position="173"/>
        <end position="200"/>
    </location>
</feature>
<evidence type="ECO:0000256" key="3">
    <source>
        <dbReference type="ARBA" id="ARBA00022801"/>
    </source>
</evidence>
<feature type="disulfide bond" evidence="7">
    <location>
        <begin position="137"/>
        <end position="147"/>
    </location>
</feature>
<name>A0A918ZLQ2_9ACTN</name>
<dbReference type="RefSeq" id="WP_190136331.1">
    <property type="nucleotide sequence ID" value="NZ_BNBT01000035.1"/>
</dbReference>